<dbReference type="Gene3D" id="3.40.50.1820">
    <property type="entry name" value="alpha/beta hydrolase"/>
    <property type="match status" value="1"/>
</dbReference>
<dbReference type="GO" id="GO:0016787">
    <property type="term" value="F:hydrolase activity"/>
    <property type="evidence" value="ECO:0007669"/>
    <property type="project" value="UniProtKB-KW"/>
</dbReference>
<dbReference type="Proteomes" id="UP001501303">
    <property type="component" value="Unassembled WGS sequence"/>
</dbReference>
<keyword evidence="7" id="KW-1185">Reference proteome</keyword>
<keyword evidence="2 4" id="KW-0732">Signal</keyword>
<dbReference type="PROSITE" id="PS51257">
    <property type="entry name" value="PROKAR_LIPOPROTEIN"/>
    <property type="match status" value="1"/>
</dbReference>
<evidence type="ECO:0000256" key="3">
    <source>
        <dbReference type="ARBA" id="ARBA00022801"/>
    </source>
</evidence>
<accession>A0ABN2NX44</accession>
<evidence type="ECO:0000259" key="5">
    <source>
        <dbReference type="Pfam" id="PF08386"/>
    </source>
</evidence>
<sequence>MPRPAPRTTALAITAVLALASCSGTDRAASPGTAADLISVATDTDGLPESLTGQQPDWETCEISGAREGDVVPQQLPDGTDWECATIDVPRDYAEPEGPAIPIAVIRARTPAPAEERLGSLLFNFGGPGGSGVTTLPAFGDDYAALHERYDLVSFDPRGVGDSEGLVCLDDEELDDWFAADRAPRTPREEAEYLQRVQDFAAACQERAGELLPHLTTTDTARDLDLIRHVLGDELLHYFGISYGTQLGGVYAHLFPERVGRTVFDAVVDPTLTDEQGALGQATGFQRALGNFLESCTAETDCPLGSSPQEAERVLGDFLERLREDPVPTRDPDGRPLSRSLAWTGIAQALYSQDFWTFLTQGLDDALDAEGPDGTVLLVLADALNGRTGDGSYSTLHASLRAVRCADSDRRYDIEDVRGLLPRFEEASPVFGETMAWSLLSCTGWPVDGESAHPEVGAGGAATDILLIGTTGDPATPYEGVRRMRQALGEGVSVELTYDGEGHGAYHSGNSCVRQRTDAYLLEGEIPADGTTCT</sequence>
<organism evidence="6 7">
    <name type="scientific">Streptomyces sodiiphilus</name>
    <dbReference type="NCBI Taxonomy" id="226217"/>
    <lineage>
        <taxon>Bacteria</taxon>
        <taxon>Bacillati</taxon>
        <taxon>Actinomycetota</taxon>
        <taxon>Actinomycetes</taxon>
        <taxon>Kitasatosporales</taxon>
        <taxon>Streptomycetaceae</taxon>
        <taxon>Streptomyces</taxon>
    </lineage>
</organism>
<evidence type="ECO:0000256" key="2">
    <source>
        <dbReference type="ARBA" id="ARBA00022729"/>
    </source>
</evidence>
<keyword evidence="3 6" id="KW-0378">Hydrolase</keyword>
<gene>
    <name evidence="6" type="ORF">GCM10009716_12690</name>
</gene>
<feature type="domain" description="Peptidase S33 tripeptidyl aminopeptidase-like C-terminal" evidence="5">
    <location>
        <begin position="428"/>
        <end position="533"/>
    </location>
</feature>
<dbReference type="InterPro" id="IPR029058">
    <property type="entry name" value="AB_hydrolase_fold"/>
</dbReference>
<feature type="chain" id="PRO_5045193474" evidence="4">
    <location>
        <begin position="29"/>
        <end position="534"/>
    </location>
</feature>
<dbReference type="PANTHER" id="PTHR43248:SF29">
    <property type="entry name" value="TRIPEPTIDYL AMINOPEPTIDASE"/>
    <property type="match status" value="1"/>
</dbReference>
<feature type="signal peptide" evidence="4">
    <location>
        <begin position="1"/>
        <end position="28"/>
    </location>
</feature>
<dbReference type="InterPro" id="IPR051601">
    <property type="entry name" value="Serine_prot/Carboxylest_S33"/>
</dbReference>
<dbReference type="PANTHER" id="PTHR43248">
    <property type="entry name" value="2-SUCCINYL-6-HYDROXY-2,4-CYCLOHEXADIENE-1-CARBOXYLATE SYNTHASE"/>
    <property type="match status" value="1"/>
</dbReference>
<protein>
    <submittedName>
        <fullName evidence="6">Alpha/beta fold hydrolase</fullName>
    </submittedName>
</protein>
<reference evidence="6 7" key="1">
    <citation type="journal article" date="2019" name="Int. J. Syst. Evol. Microbiol.">
        <title>The Global Catalogue of Microorganisms (GCM) 10K type strain sequencing project: providing services to taxonomists for standard genome sequencing and annotation.</title>
        <authorList>
            <consortium name="The Broad Institute Genomics Platform"/>
            <consortium name="The Broad Institute Genome Sequencing Center for Infectious Disease"/>
            <person name="Wu L."/>
            <person name="Ma J."/>
        </authorList>
    </citation>
    <scope>NUCLEOTIDE SEQUENCE [LARGE SCALE GENOMIC DNA]</scope>
    <source>
        <strain evidence="6 7">JCM 13581</strain>
    </source>
</reference>
<dbReference type="InterPro" id="IPR013595">
    <property type="entry name" value="Pept_S33_TAP-like_C"/>
</dbReference>
<dbReference type="SUPFAM" id="SSF53474">
    <property type="entry name" value="alpha/beta-Hydrolases"/>
    <property type="match status" value="1"/>
</dbReference>
<comment type="similarity">
    <text evidence="1">Belongs to the peptidase S33 family.</text>
</comment>
<comment type="caution">
    <text evidence="6">The sequence shown here is derived from an EMBL/GenBank/DDBJ whole genome shotgun (WGS) entry which is preliminary data.</text>
</comment>
<evidence type="ECO:0000256" key="4">
    <source>
        <dbReference type="SAM" id="SignalP"/>
    </source>
</evidence>
<evidence type="ECO:0000313" key="7">
    <source>
        <dbReference type="Proteomes" id="UP001501303"/>
    </source>
</evidence>
<name>A0ABN2NX44_9ACTN</name>
<proteinExistence type="inferred from homology"/>
<dbReference type="RefSeq" id="WP_344259517.1">
    <property type="nucleotide sequence ID" value="NZ_BAAAMJ010000010.1"/>
</dbReference>
<dbReference type="Pfam" id="PF08386">
    <property type="entry name" value="Abhydrolase_4"/>
    <property type="match status" value="1"/>
</dbReference>
<evidence type="ECO:0000313" key="6">
    <source>
        <dbReference type="EMBL" id="GAA1904225.1"/>
    </source>
</evidence>
<evidence type="ECO:0000256" key="1">
    <source>
        <dbReference type="ARBA" id="ARBA00010088"/>
    </source>
</evidence>
<dbReference type="EMBL" id="BAAAMJ010000010">
    <property type="protein sequence ID" value="GAA1904225.1"/>
    <property type="molecule type" value="Genomic_DNA"/>
</dbReference>